<dbReference type="OrthoDB" id="5523428at2"/>
<name>A0A4R4Y8L8_9ACTN</name>
<evidence type="ECO:0000313" key="3">
    <source>
        <dbReference type="EMBL" id="TDD40831.1"/>
    </source>
</evidence>
<reference evidence="3 4" key="1">
    <citation type="submission" date="2019-03" db="EMBL/GenBank/DDBJ databases">
        <title>Draft genome sequences of novel Actinobacteria.</title>
        <authorList>
            <person name="Sahin N."/>
            <person name="Ay H."/>
            <person name="Saygin H."/>
        </authorList>
    </citation>
    <scope>NUCLEOTIDE SEQUENCE [LARGE SCALE GENOMIC DNA]</scope>
    <source>
        <strain evidence="3 4">CH32</strain>
    </source>
</reference>
<evidence type="ECO:0000259" key="2">
    <source>
        <dbReference type="Pfam" id="PF02789"/>
    </source>
</evidence>
<dbReference type="AlphaFoldDB" id="A0A4R4Y8L8"/>
<evidence type="ECO:0000313" key="4">
    <source>
        <dbReference type="Proteomes" id="UP000295302"/>
    </source>
</evidence>
<gene>
    <name evidence="3" type="ORF">E1286_33880</name>
</gene>
<sequence length="263" mass="27703">MGRSAGRRRGAVLVAVTLAALTPAYAAVASRQGPPPTPSPANVPERVFSAPHGLKLSVKEVGPSGQPADLQIITLFDEASGQAFTGSMVELDERLGGALSAVRDSGQFRAEALETLMITPPPGAVAAERLLVIGLGDARRADLELMNRVGAVAAREAVRTRSATVAFAPTLRDQGFTRLDTGRVAAEVVEGALLAYDTDARLQRQGLQPCFALRRWYYEAGPAYFAGVATRVGRAVEDTAAQVDRRGDTPFSTTGPAETTCRT</sequence>
<dbReference type="Gene3D" id="3.40.220.10">
    <property type="entry name" value="Leucine Aminopeptidase, subunit E, domain 1"/>
    <property type="match status" value="1"/>
</dbReference>
<feature type="signal peptide" evidence="1">
    <location>
        <begin position="1"/>
        <end position="26"/>
    </location>
</feature>
<feature type="domain" description="Peptidase M17 leucyl aminopeptidase N-terminal" evidence="2">
    <location>
        <begin position="82"/>
        <end position="203"/>
    </location>
</feature>
<dbReference type="Pfam" id="PF02789">
    <property type="entry name" value="Peptidase_M17_N"/>
    <property type="match status" value="1"/>
</dbReference>
<evidence type="ECO:0000256" key="1">
    <source>
        <dbReference type="SAM" id="SignalP"/>
    </source>
</evidence>
<comment type="caution">
    <text evidence="3">The sequence shown here is derived from an EMBL/GenBank/DDBJ whole genome shotgun (WGS) entry which is preliminary data.</text>
</comment>
<dbReference type="GO" id="GO:0070006">
    <property type="term" value="F:metalloaminopeptidase activity"/>
    <property type="evidence" value="ECO:0007669"/>
    <property type="project" value="InterPro"/>
</dbReference>
<dbReference type="InterPro" id="IPR043472">
    <property type="entry name" value="Macro_dom-like"/>
</dbReference>
<feature type="chain" id="PRO_5020754630" evidence="1">
    <location>
        <begin position="27"/>
        <end position="263"/>
    </location>
</feature>
<dbReference type="SUPFAM" id="SSF52949">
    <property type="entry name" value="Macro domain-like"/>
    <property type="match status" value="1"/>
</dbReference>
<accession>A0A4R4Y8L8</accession>
<dbReference type="GO" id="GO:0006508">
    <property type="term" value="P:proteolysis"/>
    <property type="evidence" value="ECO:0007669"/>
    <property type="project" value="InterPro"/>
</dbReference>
<dbReference type="Proteomes" id="UP000295302">
    <property type="component" value="Unassembled WGS sequence"/>
</dbReference>
<dbReference type="RefSeq" id="WP_132619061.1">
    <property type="nucleotide sequence ID" value="NZ_SMKQ01000153.1"/>
</dbReference>
<dbReference type="EMBL" id="SMKQ01000153">
    <property type="protein sequence ID" value="TDD40831.1"/>
    <property type="molecule type" value="Genomic_DNA"/>
</dbReference>
<dbReference type="InterPro" id="IPR008283">
    <property type="entry name" value="Peptidase_M17_N"/>
</dbReference>
<keyword evidence="1" id="KW-0732">Signal</keyword>
<keyword evidence="4" id="KW-1185">Reference proteome</keyword>
<proteinExistence type="predicted"/>
<organism evidence="3 4">
    <name type="scientific">Nonomuraea terrae</name>
    <dbReference type="NCBI Taxonomy" id="2530383"/>
    <lineage>
        <taxon>Bacteria</taxon>
        <taxon>Bacillati</taxon>
        <taxon>Actinomycetota</taxon>
        <taxon>Actinomycetes</taxon>
        <taxon>Streptosporangiales</taxon>
        <taxon>Streptosporangiaceae</taxon>
        <taxon>Nonomuraea</taxon>
    </lineage>
</organism>
<protein>
    <submittedName>
        <fullName evidence="3">Peptidase M17</fullName>
    </submittedName>
</protein>